<evidence type="ECO:0000256" key="1">
    <source>
        <dbReference type="SAM" id="Phobius"/>
    </source>
</evidence>
<organism evidence="2 3">
    <name type="scientific">Amycolatopsis nalaikhensis</name>
    <dbReference type="NCBI Taxonomy" id="715472"/>
    <lineage>
        <taxon>Bacteria</taxon>
        <taxon>Bacillati</taxon>
        <taxon>Actinomycetota</taxon>
        <taxon>Actinomycetes</taxon>
        <taxon>Pseudonocardiales</taxon>
        <taxon>Pseudonocardiaceae</taxon>
        <taxon>Amycolatopsis</taxon>
    </lineage>
</organism>
<keyword evidence="1" id="KW-0812">Transmembrane</keyword>
<keyword evidence="1" id="KW-0472">Membrane</keyword>
<dbReference type="EMBL" id="CP127173">
    <property type="protein sequence ID" value="WIV57375.1"/>
    <property type="molecule type" value="Genomic_DNA"/>
</dbReference>
<keyword evidence="1" id="KW-1133">Transmembrane helix</keyword>
<gene>
    <name evidence="2" type="ORF">QP939_01365</name>
</gene>
<name>A0ABY8XNX5_9PSEU</name>
<dbReference type="Proteomes" id="UP001227101">
    <property type="component" value="Chromosome"/>
</dbReference>
<dbReference type="RefSeq" id="WP_285454634.1">
    <property type="nucleotide sequence ID" value="NZ_CP127173.1"/>
</dbReference>
<evidence type="ECO:0000313" key="3">
    <source>
        <dbReference type="Proteomes" id="UP001227101"/>
    </source>
</evidence>
<sequence length="170" mass="18197">MELTIGGAAYPVRQDFADFGADVLDSRIAVLATPFDAVSALDHVERLWDVLKRRLDENTAFAAAAEGTELWCLSCGFRYSYQVLQLRDLAREGRRVGGTAANQGRTEEILSMSSACVECGGREAAWVHFPPGTRPPEPTSPAPGKNTKVVLAIASAIVLVAVVLVIVLVA</sequence>
<evidence type="ECO:0000313" key="2">
    <source>
        <dbReference type="EMBL" id="WIV57375.1"/>
    </source>
</evidence>
<accession>A0ABY8XNX5</accession>
<reference evidence="2 3" key="1">
    <citation type="submission" date="2023-06" db="EMBL/GenBank/DDBJ databases">
        <authorList>
            <person name="Oyuntsetseg B."/>
            <person name="Kim S.B."/>
        </authorList>
    </citation>
    <scope>NUCLEOTIDE SEQUENCE [LARGE SCALE GENOMIC DNA]</scope>
    <source>
        <strain evidence="2 3">2-2</strain>
    </source>
</reference>
<protein>
    <submittedName>
        <fullName evidence="2">Uncharacterized protein</fullName>
    </submittedName>
</protein>
<keyword evidence="3" id="KW-1185">Reference proteome</keyword>
<feature type="transmembrane region" description="Helical" evidence="1">
    <location>
        <begin position="149"/>
        <end position="169"/>
    </location>
</feature>
<proteinExistence type="predicted"/>